<evidence type="ECO:0000313" key="5">
    <source>
        <dbReference type="EMBL" id="TQV69865.1"/>
    </source>
</evidence>
<dbReference type="InterPro" id="IPR016032">
    <property type="entry name" value="Sig_transdc_resp-reg_C-effctor"/>
</dbReference>
<evidence type="ECO:0000256" key="3">
    <source>
        <dbReference type="ARBA" id="ARBA00023163"/>
    </source>
</evidence>
<dbReference type="OrthoDB" id="5746767at2"/>
<dbReference type="RefSeq" id="WP_142929143.1">
    <property type="nucleotide sequence ID" value="NZ_ML660104.1"/>
</dbReference>
<dbReference type="GO" id="GO:0003677">
    <property type="term" value="F:DNA binding"/>
    <property type="evidence" value="ECO:0007669"/>
    <property type="project" value="UniProtKB-KW"/>
</dbReference>
<accession>A0A545SY24</accession>
<gene>
    <name evidence="5" type="ORF">FKG94_22190</name>
</gene>
<comment type="caution">
    <text evidence="5">The sequence shown here is derived from an EMBL/GenBank/DDBJ whole genome shotgun (WGS) entry which is preliminary data.</text>
</comment>
<dbReference type="SUPFAM" id="SSF75516">
    <property type="entry name" value="Pheromone-binding domain of LuxR-like quorum-sensing transcription factors"/>
    <property type="match status" value="1"/>
</dbReference>
<evidence type="ECO:0000259" key="4">
    <source>
        <dbReference type="Pfam" id="PF03472"/>
    </source>
</evidence>
<dbReference type="AlphaFoldDB" id="A0A545SY24"/>
<evidence type="ECO:0000256" key="2">
    <source>
        <dbReference type="ARBA" id="ARBA00023125"/>
    </source>
</evidence>
<dbReference type="Gene3D" id="3.30.450.80">
    <property type="entry name" value="Transcription factor LuxR-like, autoinducer-binding domain"/>
    <property type="match status" value="1"/>
</dbReference>
<dbReference type="InterPro" id="IPR036388">
    <property type="entry name" value="WH-like_DNA-bd_sf"/>
</dbReference>
<feature type="domain" description="Transcription factor LuxR-like autoinducer-binding" evidence="4">
    <location>
        <begin position="60"/>
        <end position="206"/>
    </location>
</feature>
<keyword evidence="3" id="KW-0804">Transcription</keyword>
<reference evidence="5 6" key="1">
    <citation type="submission" date="2019-06" db="EMBL/GenBank/DDBJ databases">
        <title>Whole genome sequence for Cellvibrionaceae sp. R142.</title>
        <authorList>
            <person name="Wang G."/>
        </authorList>
    </citation>
    <scope>NUCLEOTIDE SEQUENCE [LARGE SCALE GENOMIC DNA]</scope>
    <source>
        <strain evidence="5 6">R142</strain>
    </source>
</reference>
<dbReference type="InterPro" id="IPR036693">
    <property type="entry name" value="TF_LuxR_autoind-bd_dom_sf"/>
</dbReference>
<organism evidence="5 6">
    <name type="scientific">Exilibacterium tricleocarpae</name>
    <dbReference type="NCBI Taxonomy" id="2591008"/>
    <lineage>
        <taxon>Bacteria</taxon>
        <taxon>Pseudomonadati</taxon>
        <taxon>Pseudomonadota</taxon>
        <taxon>Gammaproteobacteria</taxon>
        <taxon>Cellvibrionales</taxon>
        <taxon>Cellvibrionaceae</taxon>
        <taxon>Exilibacterium</taxon>
    </lineage>
</organism>
<keyword evidence="6" id="KW-1185">Reference proteome</keyword>
<dbReference type="Proteomes" id="UP000319732">
    <property type="component" value="Unassembled WGS sequence"/>
</dbReference>
<proteinExistence type="predicted"/>
<dbReference type="Pfam" id="PF03472">
    <property type="entry name" value="Autoind_bind"/>
    <property type="match status" value="1"/>
</dbReference>
<evidence type="ECO:0000313" key="6">
    <source>
        <dbReference type="Proteomes" id="UP000319732"/>
    </source>
</evidence>
<dbReference type="InterPro" id="IPR005143">
    <property type="entry name" value="TF_LuxR_autoind-bd_dom"/>
</dbReference>
<protein>
    <recommendedName>
        <fullName evidence="4">Transcription factor LuxR-like autoinducer-binding domain-containing protein</fullName>
    </recommendedName>
</protein>
<dbReference type="Gene3D" id="1.10.10.10">
    <property type="entry name" value="Winged helix-like DNA-binding domain superfamily/Winged helix DNA-binding domain"/>
    <property type="match status" value="1"/>
</dbReference>
<dbReference type="EMBL" id="VHSG01000026">
    <property type="protein sequence ID" value="TQV69865.1"/>
    <property type="molecule type" value="Genomic_DNA"/>
</dbReference>
<keyword evidence="2" id="KW-0238">DNA-binding</keyword>
<sequence>MPDRRQTLDFTLTGDNQDAMCDKLLLQLGRTAGDNRTDTNLSPEMQLGLCTQLARAKDPRDLHNQVLEVIGKIGFSDYGFVRMAPSDLESPLLTNPHDQVKSYFEEGYYEHDFMVRYVSQNIRPIFISKVYGVAYDAPYDIDLFRANQKIFELNQSYGYLDYYCIPMMSCRGKAKVMLTVSQRGISSLDFQVNITRHKPTLHVLCEAIDHVTSTKFPNEFSVGEECEPVKINPKPLLVLNTLANNDMTMSAVAEKLCISTITANQHIAAVRRALDTKTTVGAIKKAIKLGLISYT</sequence>
<dbReference type="GO" id="GO:0006355">
    <property type="term" value="P:regulation of DNA-templated transcription"/>
    <property type="evidence" value="ECO:0007669"/>
    <property type="project" value="InterPro"/>
</dbReference>
<keyword evidence="1" id="KW-0805">Transcription regulation</keyword>
<dbReference type="SUPFAM" id="SSF46894">
    <property type="entry name" value="C-terminal effector domain of the bipartite response regulators"/>
    <property type="match status" value="1"/>
</dbReference>
<name>A0A545SY24_9GAMM</name>
<evidence type="ECO:0000256" key="1">
    <source>
        <dbReference type="ARBA" id="ARBA00023015"/>
    </source>
</evidence>